<evidence type="ECO:0000313" key="1">
    <source>
        <dbReference type="EMBL" id="SFS02898.1"/>
    </source>
</evidence>
<dbReference type="STRING" id="474950.SAMN05421771_0722"/>
<dbReference type="Proteomes" id="UP000199024">
    <property type="component" value="Unassembled WGS sequence"/>
</dbReference>
<protein>
    <submittedName>
        <fullName evidence="1">Uncharacterized protein</fullName>
    </submittedName>
</protein>
<proteinExistence type="predicted"/>
<accession>A0A1I6LHW7</accession>
<sequence length="311" mass="31526">MADTGLEGRRVRGYFAAVNRAAGVPVMFDPAVLGRAVEMPAPWVDLGWCSGFKRTSATTVGAVVTGAPGVAGAQVRTAVGAEVSFCFETWGRLQVALAAGAQSLNVLKAGSGAAANGSGGLAEAPVGLVSGSTASVLMVGSTAGFAVGDLVAVDVDYAGQVGFVGTGVSGAYVRSSAAVGGDVNYIRRVTLNVGRVAAVGVGTLTLEAPLMAGAPSAGMQVSAMVGFCDREGGSFFQEWSGLFVLDGEQGDRAIFHYPRLQAMEGSREMPVAMGGGLERVRLMGAFRALPVVDGNDGETCVCFRSYLPAAQ</sequence>
<evidence type="ECO:0000313" key="2">
    <source>
        <dbReference type="Proteomes" id="UP000199024"/>
    </source>
</evidence>
<dbReference type="EMBL" id="FOZL01000001">
    <property type="protein sequence ID" value="SFS02898.1"/>
    <property type="molecule type" value="Genomic_DNA"/>
</dbReference>
<name>A0A1I6LHW7_9BACT</name>
<gene>
    <name evidence="1" type="ORF">SAMN05421771_0722</name>
</gene>
<organism evidence="1 2">
    <name type="scientific">Granulicella pectinivorans</name>
    <dbReference type="NCBI Taxonomy" id="474950"/>
    <lineage>
        <taxon>Bacteria</taxon>
        <taxon>Pseudomonadati</taxon>
        <taxon>Acidobacteriota</taxon>
        <taxon>Terriglobia</taxon>
        <taxon>Terriglobales</taxon>
        <taxon>Acidobacteriaceae</taxon>
        <taxon>Granulicella</taxon>
    </lineage>
</organism>
<reference evidence="1 2" key="1">
    <citation type="submission" date="2016-10" db="EMBL/GenBank/DDBJ databases">
        <authorList>
            <person name="de Groot N.N."/>
        </authorList>
    </citation>
    <scope>NUCLEOTIDE SEQUENCE [LARGE SCALE GENOMIC DNA]</scope>
    <source>
        <strain evidence="1 2">DSM 21001</strain>
    </source>
</reference>
<dbReference type="RefSeq" id="WP_281245480.1">
    <property type="nucleotide sequence ID" value="NZ_FOZL01000001.1"/>
</dbReference>
<dbReference type="AlphaFoldDB" id="A0A1I6LHW7"/>
<keyword evidence="2" id="KW-1185">Reference proteome</keyword>